<dbReference type="AlphaFoldDB" id="A0A0G3I4B3"/>
<evidence type="ECO:0000313" key="1">
    <source>
        <dbReference type="EMBL" id="AKK20070.1"/>
    </source>
</evidence>
<dbReference type="EMBL" id="CP004021">
    <property type="protein sequence ID" value="AKK20070.1"/>
    <property type="molecule type" value="Genomic_DNA"/>
</dbReference>
<dbReference type="PATRIC" id="fig|1277257.4.peg.473"/>
<proteinExistence type="predicted"/>
<keyword evidence="2" id="KW-1185">Reference proteome</keyword>
<sequence length="99" mass="11251">MYSIDNPKGTPLNINFKILYVRFKVIHKPIQTPKYTNHLKIIPKRPKPSKAKKSKRHCGNFVAVFWTTEKEGGKKRGGFIYINPPLAPKPPCLGGCFTN</sequence>
<accession>A0A0G3I4B3</accession>
<dbReference type="KEGG" id="lau:G293_02190"/>
<dbReference type="Proteomes" id="UP000035503">
    <property type="component" value="Chromosome"/>
</dbReference>
<protein>
    <submittedName>
        <fullName evidence="1">Uncharacterized protein</fullName>
    </submittedName>
</protein>
<organism evidence="1 2">
    <name type="scientific">Candidatus Liberibacter africanus PTSAPSY</name>
    <dbReference type="NCBI Taxonomy" id="1277257"/>
    <lineage>
        <taxon>Bacteria</taxon>
        <taxon>Pseudomonadati</taxon>
        <taxon>Pseudomonadota</taxon>
        <taxon>Alphaproteobacteria</taxon>
        <taxon>Hyphomicrobiales</taxon>
        <taxon>Rhizobiaceae</taxon>
        <taxon>Liberibacter</taxon>
    </lineage>
</organism>
<gene>
    <name evidence="1" type="ORF">G293_02190</name>
</gene>
<name>A0A0G3I4B3_LIBAF</name>
<reference evidence="1 2" key="1">
    <citation type="journal article" date="2015" name="Genome Announc.">
        <title>Complete Genome Sequence of 'Candidatus Liberibacter africanus,' a Bacterium Associated with Citrus Huanglongbing.</title>
        <authorList>
            <person name="Lin H."/>
            <person name="Pietersen G."/>
            <person name="Han C."/>
            <person name="Read D.A."/>
            <person name="Lou B."/>
            <person name="Gupta G."/>
            <person name="Civerolo E.L."/>
        </authorList>
    </citation>
    <scope>NUCLEOTIDE SEQUENCE [LARGE SCALE GENOMIC DNA]</scope>
    <source>
        <strain evidence="1 2">PTSAPSY</strain>
    </source>
</reference>
<evidence type="ECO:0000313" key="2">
    <source>
        <dbReference type="Proteomes" id="UP000035503"/>
    </source>
</evidence>